<sequence>MIQNFVLAFSLLLSPALLYAQSSAGAHATQESRYLFNLPTAGTLKRGVFALEGWFFSNGGATVSVSVGISDKFSLGLSYGATNLIGSGAPQWNRLPGAMVRYRILEEELFSPALMLGFDSQGRGRFVDSLNRYERKAPGFFLAASKNFEFLGYLTWHAGLNYSILEAQDDGNLNFYIGFEKTIGADLTLYVQYDFALNDDRSEIFGRGSGFLDVGLRLSLGAGFTIEMNFSNINDNFRSLSALDRSLRLEFIQSF</sequence>
<gene>
    <name evidence="2" type="ORF">D0433_02360</name>
</gene>
<feature type="signal peptide" evidence="1">
    <location>
        <begin position="1"/>
        <end position="28"/>
    </location>
</feature>
<dbReference type="Proteomes" id="UP000266389">
    <property type="component" value="Unassembled WGS sequence"/>
</dbReference>
<evidence type="ECO:0000313" key="3">
    <source>
        <dbReference type="Proteomes" id="UP000266389"/>
    </source>
</evidence>
<feature type="chain" id="PRO_5017350619" evidence="1">
    <location>
        <begin position="29"/>
        <end position="255"/>
    </location>
</feature>
<evidence type="ECO:0000313" key="2">
    <source>
        <dbReference type="EMBL" id="RFM25045.1"/>
    </source>
</evidence>
<protein>
    <submittedName>
        <fullName evidence="2">Uncharacterized protein</fullName>
    </submittedName>
</protein>
<dbReference type="AlphaFoldDB" id="A0A395M2M2"/>
<dbReference type="EMBL" id="PHFL01000010">
    <property type="protein sequence ID" value="RFM25045.1"/>
    <property type="molecule type" value="Genomic_DNA"/>
</dbReference>
<name>A0A395M2M2_9BACT</name>
<organism evidence="2 3">
    <name type="scientific">Candidatus Thermochlorobacter aerophilus</name>
    <dbReference type="NCBI Taxonomy" id="1868324"/>
    <lineage>
        <taxon>Bacteria</taxon>
        <taxon>Pseudomonadati</taxon>
        <taxon>Chlorobiota</taxon>
        <taxon>Chlorobiia</taxon>
        <taxon>Chlorobiales</taxon>
        <taxon>Candidatus Thermochlorobacteriaceae</taxon>
        <taxon>Candidatus Thermochlorobacter</taxon>
    </lineage>
</organism>
<proteinExistence type="predicted"/>
<evidence type="ECO:0000256" key="1">
    <source>
        <dbReference type="SAM" id="SignalP"/>
    </source>
</evidence>
<accession>A0A395M2M2</accession>
<comment type="caution">
    <text evidence="2">The sequence shown here is derived from an EMBL/GenBank/DDBJ whole genome shotgun (WGS) entry which is preliminary data.</text>
</comment>
<keyword evidence="1" id="KW-0732">Signal</keyword>
<reference evidence="2 3" key="1">
    <citation type="journal article" date="2011" name="ISME J.">
        <title>Community ecology of hot spring cyanobacterial mats: predominant populations and their functional potential.</title>
        <authorList>
            <person name="Klatt C.G."/>
            <person name="Wood J.M."/>
            <person name="Rusch D.B."/>
            <person name="Bateson M.M."/>
            <person name="Hamamura N."/>
            <person name="Heidelberg J.F."/>
            <person name="Grossman A.R."/>
            <person name="Bhaya D."/>
            <person name="Cohan F.M."/>
            <person name="Kuhl M."/>
            <person name="Bryant D.A."/>
            <person name="Ward D.M."/>
        </authorList>
    </citation>
    <scope>NUCLEOTIDE SEQUENCE [LARGE SCALE GENOMIC DNA]</scope>
    <source>
        <strain evidence="2">OS</strain>
    </source>
</reference>